<dbReference type="RefSeq" id="WP_163846129.1">
    <property type="nucleotide sequence ID" value="NZ_AP026979.1"/>
</dbReference>
<evidence type="ECO:0000256" key="1">
    <source>
        <dbReference type="SAM" id="MobiDB-lite"/>
    </source>
</evidence>
<keyword evidence="2" id="KW-0472">Membrane</keyword>
<name>A0A6P1CR91_9NOCA</name>
<reference evidence="3 4" key="1">
    <citation type="submission" date="2020-01" db="EMBL/GenBank/DDBJ databases">
        <title>Genetics and antimicrobial susceptibilities of Nocardia species isolated from the soil; a comparison with species isolated from humans.</title>
        <authorList>
            <person name="Carrasco G."/>
            <person name="Monzon S."/>
            <person name="Sansegundo M."/>
            <person name="Garcia E."/>
            <person name="Garrido N."/>
            <person name="Medina M.J."/>
            <person name="Villalon P."/>
            <person name="Ramirez-Arocha A.C."/>
            <person name="Jimenez P."/>
            <person name="Cuesta I."/>
            <person name="Valdezate S."/>
        </authorList>
    </citation>
    <scope>NUCLEOTIDE SEQUENCE [LARGE SCALE GENOMIC DNA]</scope>
    <source>
        <strain evidence="3 4">CNM20110626</strain>
    </source>
</reference>
<protein>
    <submittedName>
        <fullName evidence="3">Type VII secretion-associated protein</fullName>
    </submittedName>
</protein>
<keyword evidence="2" id="KW-1133">Transmembrane helix</keyword>
<dbReference type="InterPro" id="IPR023840">
    <property type="entry name" value="T7SS_Rv3446c"/>
</dbReference>
<evidence type="ECO:0000313" key="3">
    <source>
        <dbReference type="EMBL" id="NEW35038.1"/>
    </source>
</evidence>
<feature type="compositionally biased region" description="Polar residues" evidence="1">
    <location>
        <begin position="325"/>
        <end position="337"/>
    </location>
</feature>
<feature type="compositionally biased region" description="Low complexity" evidence="1">
    <location>
        <begin position="338"/>
        <end position="353"/>
    </location>
</feature>
<proteinExistence type="predicted"/>
<comment type="caution">
    <text evidence="3">The sequence shown here is derived from an EMBL/GenBank/DDBJ whole genome shotgun (WGS) entry which is preliminary data.</text>
</comment>
<evidence type="ECO:0000313" key="4">
    <source>
        <dbReference type="Proteomes" id="UP000471166"/>
    </source>
</evidence>
<gene>
    <name evidence="3" type="ORF">GV791_21095</name>
</gene>
<evidence type="ECO:0000256" key="2">
    <source>
        <dbReference type="SAM" id="Phobius"/>
    </source>
</evidence>
<accession>A0A6P1CR91</accession>
<dbReference type="AlphaFoldDB" id="A0A6P1CR91"/>
<feature type="region of interest" description="Disordered" evidence="1">
    <location>
        <begin position="318"/>
        <end position="353"/>
    </location>
</feature>
<organism evidence="3 4">
    <name type="scientific">Nocardia cyriacigeorgica</name>
    <dbReference type="NCBI Taxonomy" id="135487"/>
    <lineage>
        <taxon>Bacteria</taxon>
        <taxon>Bacillati</taxon>
        <taxon>Actinomycetota</taxon>
        <taxon>Actinomycetes</taxon>
        <taxon>Mycobacteriales</taxon>
        <taxon>Nocardiaceae</taxon>
        <taxon>Nocardia</taxon>
    </lineage>
</organism>
<dbReference type="EMBL" id="JAAGVB010000037">
    <property type="protein sequence ID" value="NEW35038.1"/>
    <property type="molecule type" value="Genomic_DNA"/>
</dbReference>
<sequence length="493" mass="51747">MDAADRMTTVELNLTETRLWARSSNTHADMPPSVAPGSDGLSLVVGEPLVPQSMACSAVQLLTADRIAYLPSLPSPVDGMTAVFGRLLAELRVPAPCERLTVVTPTEWGTRRRSAIETAGLRVASEVEFHEASLRAVAADSRNRDRRTVVLEFGPLSTTATSITYGQQGPQIEACEHEPNLAAAEIAPDSPGYGDLRALFDRLLSGRPTDSVLIVGGADTAFLELIGSAVAEVSGPDTDLRTVPNAELARNKQAEASPCPTAAIPPLPQSEWLQPLRERAAATRPPRSRTPIYIGMAAVAAILVAGAGTAVVLNQSDGSGGATAAPQSSTVAEPSSSTIAPTAPAKVTTTKAAPAPQTIGHVRFEVPPGWRVTEAANGSRIYLVPEDGTKARVTLTQKQVVPGVGYEKVAADLEAQIAQRPAGTMSPLRRDVVFGGRSGLAYTEHPDDGSQVDWHVIVEHSTQVAIGCQYQTGGQDTTTQLCADVATTLEVIP</sequence>
<dbReference type="NCBIfam" id="TIGR03931">
    <property type="entry name" value="T7SS_Rv3446c"/>
    <property type="match status" value="1"/>
</dbReference>
<dbReference type="Proteomes" id="UP000471166">
    <property type="component" value="Unassembled WGS sequence"/>
</dbReference>
<feature type="transmembrane region" description="Helical" evidence="2">
    <location>
        <begin position="292"/>
        <end position="313"/>
    </location>
</feature>
<keyword evidence="2" id="KW-0812">Transmembrane</keyword>